<evidence type="ECO:0000256" key="1">
    <source>
        <dbReference type="ARBA" id="ARBA00004651"/>
    </source>
</evidence>
<dbReference type="InterPro" id="IPR026392">
    <property type="entry name" value="Exo/Archaeosortase_dom"/>
</dbReference>
<evidence type="ECO:0000256" key="5">
    <source>
        <dbReference type="ARBA" id="ARBA00022801"/>
    </source>
</evidence>
<feature type="transmembrane region" description="Helical" evidence="8">
    <location>
        <begin position="125"/>
        <end position="151"/>
    </location>
</feature>
<dbReference type="Pfam" id="PF09721">
    <property type="entry name" value="Exosortase_EpsH"/>
    <property type="match status" value="1"/>
</dbReference>
<sequence length="187" mass="21261">MTNFVLNNAILSKLKPYYPVFKFVGIFAGIYVILSLLYYLYTSQDWTGVNYPDPVTSHVSHQTKELLQLLGYNATIENTAQLPSINLFIDGNIVFRVIEGCNAMSVSILFLAFVLAFAKAWKKTLLFCLFGVLAIYAVNLFRLVLLAVIFVDHPDYAHTAHDLIFPAIIYGMTVLLWIFWIRKPKNA</sequence>
<keyword evidence="3" id="KW-0645">Protease</keyword>
<evidence type="ECO:0000256" key="4">
    <source>
        <dbReference type="ARBA" id="ARBA00022692"/>
    </source>
</evidence>
<dbReference type="NCBIfam" id="TIGR04178">
    <property type="entry name" value="exo_archaeo"/>
    <property type="match status" value="1"/>
</dbReference>
<keyword evidence="5" id="KW-0378">Hydrolase</keyword>
<evidence type="ECO:0000256" key="8">
    <source>
        <dbReference type="SAM" id="Phobius"/>
    </source>
</evidence>
<accession>A0A1W6MN13</accession>
<keyword evidence="4 8" id="KW-0812">Transmembrane</keyword>
<dbReference type="STRING" id="331648.BST97_13855"/>
<dbReference type="GO" id="GO:0008233">
    <property type="term" value="F:peptidase activity"/>
    <property type="evidence" value="ECO:0007669"/>
    <property type="project" value="UniProtKB-KW"/>
</dbReference>
<comment type="subcellular location">
    <subcellularLocation>
        <location evidence="1">Cell membrane</location>
        <topology evidence="1">Multi-pass membrane protein</topology>
    </subcellularLocation>
</comment>
<dbReference type="AlphaFoldDB" id="A0A1W6MN13"/>
<evidence type="ECO:0000256" key="6">
    <source>
        <dbReference type="ARBA" id="ARBA00022989"/>
    </source>
</evidence>
<dbReference type="NCBIfam" id="TIGR04128">
    <property type="entry name" value="exoso_Fjoh_1448"/>
    <property type="match status" value="1"/>
</dbReference>
<evidence type="ECO:0000313" key="9">
    <source>
        <dbReference type="EMBL" id="ARN78985.1"/>
    </source>
</evidence>
<proteinExistence type="predicted"/>
<keyword evidence="2" id="KW-1003">Cell membrane</keyword>
<evidence type="ECO:0000313" key="10">
    <source>
        <dbReference type="Proteomes" id="UP000193431"/>
    </source>
</evidence>
<dbReference type="GO" id="GO:0006508">
    <property type="term" value="P:proteolysis"/>
    <property type="evidence" value="ECO:0007669"/>
    <property type="project" value="UniProtKB-KW"/>
</dbReference>
<evidence type="ECO:0000256" key="2">
    <source>
        <dbReference type="ARBA" id="ARBA00022475"/>
    </source>
</evidence>
<dbReference type="GO" id="GO:0005886">
    <property type="term" value="C:plasma membrane"/>
    <property type="evidence" value="ECO:0007669"/>
    <property type="project" value="UniProtKB-SubCell"/>
</dbReference>
<evidence type="ECO:0000256" key="7">
    <source>
        <dbReference type="ARBA" id="ARBA00023136"/>
    </source>
</evidence>
<protein>
    <submittedName>
        <fullName evidence="9">Exosortase family protein XrtF</fullName>
    </submittedName>
</protein>
<organism evidence="9 10">
    <name type="scientific">Nonlabens spongiae</name>
    <dbReference type="NCBI Taxonomy" id="331648"/>
    <lineage>
        <taxon>Bacteria</taxon>
        <taxon>Pseudomonadati</taxon>
        <taxon>Bacteroidota</taxon>
        <taxon>Flavobacteriia</taxon>
        <taxon>Flavobacteriales</taxon>
        <taxon>Flavobacteriaceae</taxon>
        <taxon>Nonlabens</taxon>
    </lineage>
</organism>
<keyword evidence="10" id="KW-1185">Reference proteome</keyword>
<dbReference type="InterPro" id="IPR019127">
    <property type="entry name" value="Exosortase"/>
</dbReference>
<feature type="transmembrane region" description="Helical" evidence="8">
    <location>
        <begin position="163"/>
        <end position="181"/>
    </location>
</feature>
<name>A0A1W6MN13_9FLAO</name>
<feature type="transmembrane region" description="Helical" evidence="8">
    <location>
        <begin position="93"/>
        <end position="118"/>
    </location>
</feature>
<dbReference type="Proteomes" id="UP000193431">
    <property type="component" value="Chromosome"/>
</dbReference>
<gene>
    <name evidence="9" type="ORF">BST97_13855</name>
</gene>
<dbReference type="InterPro" id="IPR026323">
    <property type="entry name" value="Exosortase-related_prot_XrtF"/>
</dbReference>
<dbReference type="EMBL" id="CP019344">
    <property type="protein sequence ID" value="ARN78985.1"/>
    <property type="molecule type" value="Genomic_DNA"/>
</dbReference>
<evidence type="ECO:0000256" key="3">
    <source>
        <dbReference type="ARBA" id="ARBA00022670"/>
    </source>
</evidence>
<keyword evidence="7 8" id="KW-0472">Membrane</keyword>
<feature type="transmembrane region" description="Helical" evidence="8">
    <location>
        <begin position="20"/>
        <end position="41"/>
    </location>
</feature>
<keyword evidence="6 8" id="KW-1133">Transmembrane helix</keyword>
<reference evidence="9 10" key="1">
    <citation type="submission" date="2016-11" db="EMBL/GenBank/DDBJ databases">
        <title>Trade-off between light-utilization and light-protection in marine flavobacteria.</title>
        <authorList>
            <person name="Kumagai Y."/>
        </authorList>
    </citation>
    <scope>NUCLEOTIDE SEQUENCE [LARGE SCALE GENOMIC DNA]</scope>
    <source>
        <strain evidence="9 10">JCM 13191</strain>
    </source>
</reference>